<dbReference type="AlphaFoldDB" id="A0A6G1DXV0"/>
<keyword evidence="3" id="KW-1185">Reference proteome</keyword>
<name>A0A6G1DXV0_9ORYZ</name>
<organism evidence="2 3">
    <name type="scientific">Oryza meyeriana var. granulata</name>
    <dbReference type="NCBI Taxonomy" id="110450"/>
    <lineage>
        <taxon>Eukaryota</taxon>
        <taxon>Viridiplantae</taxon>
        <taxon>Streptophyta</taxon>
        <taxon>Embryophyta</taxon>
        <taxon>Tracheophyta</taxon>
        <taxon>Spermatophyta</taxon>
        <taxon>Magnoliopsida</taxon>
        <taxon>Liliopsida</taxon>
        <taxon>Poales</taxon>
        <taxon>Poaceae</taxon>
        <taxon>BOP clade</taxon>
        <taxon>Oryzoideae</taxon>
        <taxon>Oryzeae</taxon>
        <taxon>Oryzinae</taxon>
        <taxon>Oryza</taxon>
        <taxon>Oryza meyeriana</taxon>
    </lineage>
</organism>
<reference evidence="2 3" key="1">
    <citation type="submission" date="2019-11" db="EMBL/GenBank/DDBJ databases">
        <title>Whole genome sequence of Oryza granulata.</title>
        <authorList>
            <person name="Li W."/>
        </authorList>
    </citation>
    <scope>NUCLEOTIDE SEQUENCE [LARGE SCALE GENOMIC DNA]</scope>
    <source>
        <strain evidence="3">cv. Menghai</strain>
        <tissue evidence="2">Leaf</tissue>
    </source>
</reference>
<gene>
    <name evidence="2" type="ORF">E2562_017503</name>
</gene>
<proteinExistence type="predicted"/>
<feature type="region of interest" description="Disordered" evidence="1">
    <location>
        <begin position="1"/>
        <end position="20"/>
    </location>
</feature>
<evidence type="ECO:0000256" key="1">
    <source>
        <dbReference type="SAM" id="MobiDB-lite"/>
    </source>
</evidence>
<evidence type="ECO:0000313" key="2">
    <source>
        <dbReference type="EMBL" id="KAF0917329.1"/>
    </source>
</evidence>
<accession>A0A6G1DXV0</accession>
<dbReference type="EMBL" id="SPHZ02000005">
    <property type="protein sequence ID" value="KAF0917329.1"/>
    <property type="molecule type" value="Genomic_DNA"/>
</dbReference>
<sequence length="92" mass="10115">MAEGKDKEASAMAMATAEGERVTKDVRGSVLHVLEKEAHRWGDAAPAVERRSQKGGGQRRRSSASWTRARGEVWLGCVSHPQLQVLLDEIHP</sequence>
<feature type="region of interest" description="Disordered" evidence="1">
    <location>
        <begin position="41"/>
        <end position="67"/>
    </location>
</feature>
<dbReference type="Proteomes" id="UP000479710">
    <property type="component" value="Unassembled WGS sequence"/>
</dbReference>
<protein>
    <submittedName>
        <fullName evidence="2">Uncharacterized protein</fullName>
    </submittedName>
</protein>
<evidence type="ECO:0000313" key="3">
    <source>
        <dbReference type="Proteomes" id="UP000479710"/>
    </source>
</evidence>
<comment type="caution">
    <text evidence="2">The sequence shown here is derived from an EMBL/GenBank/DDBJ whole genome shotgun (WGS) entry which is preliminary data.</text>
</comment>
<feature type="compositionally biased region" description="Basic and acidic residues" evidence="1">
    <location>
        <begin position="41"/>
        <end position="52"/>
    </location>
</feature>